<dbReference type="PANTHER" id="PTHR46366">
    <property type="entry name" value="PRO-APOPTOTIC SERINE PROTEASE NMA111"/>
    <property type="match status" value="1"/>
</dbReference>
<evidence type="ECO:0000256" key="1">
    <source>
        <dbReference type="SAM" id="MobiDB-lite"/>
    </source>
</evidence>
<dbReference type="Proteomes" id="UP000005238">
    <property type="component" value="Unassembled WGS sequence"/>
</dbReference>
<proteinExistence type="predicted"/>
<accession>H3GNS5</accession>
<dbReference type="HOGENOM" id="CLU_246480_0_0_1"/>
<dbReference type="Pfam" id="PF12812">
    <property type="entry name" value="PDZ_1"/>
    <property type="match status" value="1"/>
</dbReference>
<dbReference type="VEuPathDB" id="FungiDB:KRP23_5745"/>
<feature type="transmembrane region" description="Helical" evidence="2">
    <location>
        <begin position="1349"/>
        <end position="1370"/>
    </location>
</feature>
<organism evidence="4 5">
    <name type="scientific">Phytophthora ramorum</name>
    <name type="common">Sudden oak death agent</name>
    <dbReference type="NCBI Taxonomy" id="164328"/>
    <lineage>
        <taxon>Eukaryota</taxon>
        <taxon>Sar</taxon>
        <taxon>Stramenopiles</taxon>
        <taxon>Oomycota</taxon>
        <taxon>Peronosporomycetes</taxon>
        <taxon>Peronosporales</taxon>
        <taxon>Peronosporaceae</taxon>
        <taxon>Phytophthora</taxon>
    </lineage>
</organism>
<dbReference type="Gene3D" id="2.30.42.10">
    <property type="match status" value="3"/>
</dbReference>
<dbReference type="GO" id="GO:0004252">
    <property type="term" value="F:serine-type endopeptidase activity"/>
    <property type="evidence" value="ECO:0000318"/>
    <property type="project" value="GO_Central"/>
</dbReference>
<feature type="compositionally biased region" description="Polar residues" evidence="1">
    <location>
        <begin position="565"/>
        <end position="579"/>
    </location>
</feature>
<dbReference type="InterPro" id="IPR001478">
    <property type="entry name" value="PDZ"/>
</dbReference>
<dbReference type="VEuPathDB" id="FungiDB:KRP22_5126"/>
<dbReference type="VEuPathDB" id="FungiDB:KRP22_9290"/>
<dbReference type="EMBL" id="DS566027">
    <property type="status" value="NOT_ANNOTATED_CDS"/>
    <property type="molecule type" value="Genomic_DNA"/>
</dbReference>
<feature type="transmembrane region" description="Helical" evidence="2">
    <location>
        <begin position="1390"/>
        <end position="1415"/>
    </location>
</feature>
<dbReference type="SUPFAM" id="SSF50156">
    <property type="entry name" value="PDZ domain-like"/>
    <property type="match status" value="3"/>
</dbReference>
<dbReference type="InterPro" id="IPR036034">
    <property type="entry name" value="PDZ_sf"/>
</dbReference>
<evidence type="ECO:0000313" key="5">
    <source>
        <dbReference type="Proteomes" id="UP000005238"/>
    </source>
</evidence>
<feature type="domain" description="PDZ" evidence="3">
    <location>
        <begin position="361"/>
        <end position="427"/>
    </location>
</feature>
<dbReference type="SUPFAM" id="SSF50494">
    <property type="entry name" value="Trypsin-like serine proteases"/>
    <property type="match status" value="2"/>
</dbReference>
<dbReference type="Gene3D" id="2.40.10.120">
    <property type="match status" value="2"/>
</dbReference>
<keyword evidence="5" id="KW-1185">Reference proteome</keyword>
<feature type="transmembrane region" description="Helical" evidence="2">
    <location>
        <begin position="1283"/>
        <end position="1304"/>
    </location>
</feature>
<dbReference type="Pfam" id="PF13365">
    <property type="entry name" value="Trypsin_2"/>
    <property type="match status" value="1"/>
</dbReference>
<keyword evidence="2" id="KW-0472">Membrane</keyword>
<feature type="region of interest" description="Disordered" evidence="1">
    <location>
        <begin position="554"/>
        <end position="583"/>
    </location>
</feature>
<reference evidence="5" key="1">
    <citation type="journal article" date="2006" name="Science">
        <title>Phytophthora genome sequences uncover evolutionary origins and mechanisms of pathogenesis.</title>
        <authorList>
            <person name="Tyler B.M."/>
            <person name="Tripathy S."/>
            <person name="Zhang X."/>
            <person name="Dehal P."/>
            <person name="Jiang R.H."/>
            <person name="Aerts A."/>
            <person name="Arredondo F.D."/>
            <person name="Baxter L."/>
            <person name="Bensasson D."/>
            <person name="Beynon J.L."/>
            <person name="Chapman J."/>
            <person name="Damasceno C.M."/>
            <person name="Dorrance A.E."/>
            <person name="Dou D."/>
            <person name="Dickerman A.W."/>
            <person name="Dubchak I.L."/>
            <person name="Garbelotto M."/>
            <person name="Gijzen M."/>
            <person name="Gordon S.G."/>
            <person name="Govers F."/>
            <person name="Grunwald N.J."/>
            <person name="Huang W."/>
            <person name="Ivors K.L."/>
            <person name="Jones R.W."/>
            <person name="Kamoun S."/>
            <person name="Krampis K."/>
            <person name="Lamour K.H."/>
            <person name="Lee M.K."/>
            <person name="McDonald W.H."/>
            <person name="Medina M."/>
            <person name="Meijer H.J."/>
            <person name="Nordberg E.K."/>
            <person name="Maclean D.J."/>
            <person name="Ospina-Giraldo M.D."/>
            <person name="Morris P.F."/>
            <person name="Phuntumart V."/>
            <person name="Putnam N.H."/>
            <person name="Rash S."/>
            <person name="Rose J.K."/>
            <person name="Sakihama Y."/>
            <person name="Salamov A.A."/>
            <person name="Savidor A."/>
            <person name="Scheuring C.F."/>
            <person name="Smith B.M."/>
            <person name="Sobral B.W."/>
            <person name="Terry A."/>
            <person name="Torto-Alalibo T.A."/>
            <person name="Win J."/>
            <person name="Xu Z."/>
            <person name="Zhang H."/>
            <person name="Grigoriev I.V."/>
            <person name="Rokhsar D.S."/>
            <person name="Boore J.L."/>
        </authorList>
    </citation>
    <scope>NUCLEOTIDE SEQUENCE [LARGE SCALE GENOMIC DNA]</scope>
    <source>
        <strain evidence="5">Pr102</strain>
    </source>
</reference>
<dbReference type="InterPro" id="IPR009003">
    <property type="entry name" value="Peptidase_S1_PA"/>
</dbReference>
<evidence type="ECO:0000259" key="3">
    <source>
        <dbReference type="PROSITE" id="PS50106"/>
    </source>
</evidence>
<evidence type="ECO:0000313" key="4">
    <source>
        <dbReference type="EnsemblProtists" id="Phyra78284"/>
    </source>
</evidence>
<reference evidence="4" key="2">
    <citation type="submission" date="2015-06" db="UniProtKB">
        <authorList>
            <consortium name="EnsemblProtists"/>
        </authorList>
    </citation>
    <scope>IDENTIFICATION</scope>
    <source>
        <strain evidence="4">Pr102</strain>
    </source>
</reference>
<feature type="transmembrane region" description="Helical" evidence="2">
    <location>
        <begin position="1316"/>
        <end position="1337"/>
    </location>
</feature>
<dbReference type="STRING" id="164328.H3GNS5"/>
<feature type="transmembrane region" description="Helical" evidence="2">
    <location>
        <begin position="1218"/>
        <end position="1235"/>
    </location>
</feature>
<dbReference type="PROSITE" id="PS50106">
    <property type="entry name" value="PDZ"/>
    <property type="match status" value="1"/>
</dbReference>
<dbReference type="PANTHER" id="PTHR46366:SF1">
    <property type="entry name" value="PDZ DOMAIN-CONTAINING PROTEIN C1685.05"/>
    <property type="match status" value="1"/>
</dbReference>
<sequence length="1549" mass="172459">MWKTGVRVVTPLRRSLTSPLRGQLPSGRPRSLQVLYVARPFSTSSPPPTTQNVQMATAALVAAGVGYLWVTNDRQSEQQRELEIQKERKLSNRLAAELVAAEASQNKLDWKGTLERVVPAIVSLKLNSPKFFDTESPGNGSATGFVVDAEKGIILTNRHVVGPGPIDAEAVFQNNEEVRVIPIYRDPVHDFGFFQFDPADVKHMSVPSLHLHPDKATVGTDIRVVGNDAAEKLAIASGTLARLDRDAPNYGFNNYNDFNTFYYQASSGTTGGSSGSPVLNHDGDAIALNAGGKIGTSASFYLPLDRVKRAFDLVREGKDVPRGTIQTIFNYKPFDEVRRLGVDPATERLVRSTFPLETGMLTVAETIPGGPSNKKLQPGDVLVRVNGELITRFVPLEAILDDNVGDEIELQIERSGELVTHKMQVQDLHAVTPSRFIEIGGAVINPLSYQQARNHAMSPGAPYVADPGYFLQRSRIGRGAIIHSVNGVKTPDLETLKNYLKQCKDRERVVVKFSKLTDKSEKVEVVHVDRRWFPFCEYVRDDKLGTWHCERFAPPSNANDDKTDNSSADKPVGSTTTLPGKNPVENKLARSLVTVDFDRPFSVNSLSTSNYRGTGLVIDAEKGLVVVDRNTVTDSMGDAMVTFASTIIVPAHVVFVHPVHNFAIVQYDPKLIGSTPIESCQVASTPLVPSDPVWLVGLMSSVGRSGHSDLVSRETIVSGVKWIGLPMPNPPRYQEHNLEMVSLQDVVGTEGGVVCSDEGEQRRSSKVESQFNRGIPMDLIMESAAPLMRGVTPKIYDLGVDFEHLSLAKARELGLGQALAEILEKDAPDRRTILSVARRWGGTEAQDVLKNGDILVAVDGKIVTSFREVERCTQKPEVQLTIVRDGREMQLDVRTLFMERTEINRIVFWQGLLLQAPPLSVSAQRSISLDDGIYVSCRYSGSPAARYGPPPTSRIKEIDGIKITSIDDFLRVVTAKSDNDSVRIKYTDLSGKDRLSTLKLEPKYWLTSELVHEGVSDSTDRPRMLKYSRRKEGTWCSHQLTTKDVILFVWMGVGLLPFFLQIRGFSQFVAPHKISLHLVTPTHAEMETSDLHRQCPVQELYMAGAWWNISPTHYYRLDNGLLCHYVMPQYNVHGNYFLGFDKVSPYRTTPDGCVNDSYLFESYFYHGSIGGYSFYIEGDGTYCALDGTAYDVVKGVGTFDINGARLADDKGDPNYRRSYWYALTGSAWIAYRFWMLRRSFVTCRRFVRRCDPNTERISFQDAMVFVQESLRLSAHGARNYHRVVLLFLLLDLGLMSDLFLLITQEGFMGRIQSISLGYNLASIMSTLFEMVEAMGWMRETARCFVKRLLFNYETALVGELLTAALIQYYLTSLNRSSLRHTESEAEAVSYYVMSLVGHGCIALGCVFVIVCTRVIGTLGFVRWKYGNLSLLTKPCCVDTTLGARCKLILLAGYVWERGELFYKVSTLKAFGISKLTEEDGCEFLMYSKLHWFSIPRDCLVVFGTTSGMRVQSCEERSCISGMGIVGELDRVLGGALVEPADRRRFSGTT</sequence>
<protein>
    <recommendedName>
        <fullName evidence="3">PDZ domain-containing protein</fullName>
    </recommendedName>
</protein>
<dbReference type="InterPro" id="IPR025926">
    <property type="entry name" value="PDZ-like_dom"/>
</dbReference>
<keyword evidence="2" id="KW-0812">Transmembrane</keyword>
<dbReference type="eggNOG" id="KOG1421">
    <property type="taxonomic scope" value="Eukaryota"/>
</dbReference>
<dbReference type="OMA" id="LCNYEEI"/>
<dbReference type="GO" id="GO:0005634">
    <property type="term" value="C:nucleus"/>
    <property type="evidence" value="ECO:0000318"/>
    <property type="project" value="GO_Central"/>
</dbReference>
<name>H3GNS5_PHYRM</name>
<dbReference type="CDD" id="cd06786">
    <property type="entry name" value="cpPDZ1_ScNma111-like"/>
    <property type="match status" value="1"/>
</dbReference>
<dbReference type="SMART" id="SM00228">
    <property type="entry name" value="PDZ"/>
    <property type="match status" value="3"/>
</dbReference>
<keyword evidence="2" id="KW-1133">Transmembrane helix</keyword>
<evidence type="ECO:0000256" key="2">
    <source>
        <dbReference type="SAM" id="Phobius"/>
    </source>
</evidence>
<dbReference type="VEuPathDB" id="FungiDB:KRP23_5746"/>
<dbReference type="GO" id="GO:0043065">
    <property type="term" value="P:positive regulation of apoptotic process"/>
    <property type="evidence" value="ECO:0000318"/>
    <property type="project" value="GO_Central"/>
</dbReference>
<dbReference type="EnsemblProtists" id="Phyra78284">
    <property type="protein sequence ID" value="Phyra78284"/>
    <property type="gene ID" value="Phyra78284"/>
</dbReference>
<dbReference type="InParanoid" id="H3GNS5"/>